<gene>
    <name evidence="1" type="ORF">S01H1_84175</name>
</gene>
<feature type="non-terminal residue" evidence="1">
    <location>
        <position position="1"/>
    </location>
</feature>
<dbReference type="EMBL" id="BARS01057405">
    <property type="protein sequence ID" value="GAG51040.1"/>
    <property type="molecule type" value="Genomic_DNA"/>
</dbReference>
<comment type="caution">
    <text evidence="1">The sequence shown here is derived from an EMBL/GenBank/DDBJ whole genome shotgun (WGS) entry which is preliminary data.</text>
</comment>
<dbReference type="Gene3D" id="1.20.58.2140">
    <property type="match status" value="1"/>
</dbReference>
<reference evidence="1" key="1">
    <citation type="journal article" date="2014" name="Front. Microbiol.">
        <title>High frequency of phylogenetically diverse reductive dehalogenase-homologous genes in deep subseafloor sedimentary metagenomes.</title>
        <authorList>
            <person name="Kawai M."/>
            <person name="Futagami T."/>
            <person name="Toyoda A."/>
            <person name="Takaki Y."/>
            <person name="Nishi S."/>
            <person name="Hori S."/>
            <person name="Arai W."/>
            <person name="Tsubouchi T."/>
            <person name="Morono Y."/>
            <person name="Uchiyama I."/>
            <person name="Ito T."/>
            <person name="Fujiyama A."/>
            <person name="Inagaki F."/>
            <person name="Takami H."/>
        </authorList>
    </citation>
    <scope>NUCLEOTIDE SEQUENCE</scope>
    <source>
        <strain evidence="1">Expedition CK06-06</strain>
    </source>
</reference>
<dbReference type="CDD" id="cd14820">
    <property type="entry name" value="TRAX"/>
    <property type="match status" value="1"/>
</dbReference>
<dbReference type="InterPro" id="IPR036081">
    <property type="entry name" value="Translin_sf"/>
</dbReference>
<dbReference type="AlphaFoldDB" id="X0Y5J7"/>
<dbReference type="SUPFAM" id="SSF74784">
    <property type="entry name" value="Translin"/>
    <property type="match status" value="1"/>
</dbReference>
<protein>
    <submittedName>
        <fullName evidence="1">Uncharacterized protein</fullName>
    </submittedName>
</protein>
<dbReference type="InterPro" id="IPR002848">
    <property type="entry name" value="Translin_fam"/>
</dbReference>
<dbReference type="Pfam" id="PF01997">
    <property type="entry name" value="Translin"/>
    <property type="match status" value="1"/>
</dbReference>
<proteinExistence type="predicted"/>
<sequence>QEYVEAFLFFSFIKNKKIPTRKQLEVTTNDYLLGMCDLTGELTRKAVNLIIKGKVKEAQKIKDVVEEIHGEFIKFDLRNGNLRKKSDSIKYNLKRLEEIMYDVKTKKLK</sequence>
<dbReference type="PANTHER" id="PTHR10741">
    <property type="entry name" value="TRANSLIN AND TRANSLIN ASSOCIATED PROTEIN X"/>
    <property type="match status" value="1"/>
</dbReference>
<evidence type="ECO:0000313" key="1">
    <source>
        <dbReference type="EMBL" id="GAG51040.1"/>
    </source>
</evidence>
<name>X0Y5J7_9ZZZZ</name>
<accession>X0Y5J7</accession>
<dbReference type="GO" id="GO:0043565">
    <property type="term" value="F:sequence-specific DNA binding"/>
    <property type="evidence" value="ECO:0007669"/>
    <property type="project" value="InterPro"/>
</dbReference>
<organism evidence="1">
    <name type="scientific">marine sediment metagenome</name>
    <dbReference type="NCBI Taxonomy" id="412755"/>
    <lineage>
        <taxon>unclassified sequences</taxon>
        <taxon>metagenomes</taxon>
        <taxon>ecological metagenomes</taxon>
    </lineage>
</organism>